<feature type="signal peptide" evidence="1">
    <location>
        <begin position="1"/>
        <end position="25"/>
    </location>
</feature>
<dbReference type="RefSeq" id="WP_040095171.1">
    <property type="nucleotide sequence ID" value="NZ_JWJD01000001.1"/>
</dbReference>
<dbReference type="EMBL" id="JWJD01000001">
    <property type="protein sequence ID" value="KIH77311.1"/>
    <property type="molecule type" value="Genomic_DNA"/>
</dbReference>
<evidence type="ECO:0008006" key="4">
    <source>
        <dbReference type="Google" id="ProtNLM"/>
    </source>
</evidence>
<evidence type="ECO:0000313" key="3">
    <source>
        <dbReference type="Proteomes" id="UP000035068"/>
    </source>
</evidence>
<evidence type="ECO:0000313" key="2">
    <source>
        <dbReference type="EMBL" id="KIH77311.1"/>
    </source>
</evidence>
<dbReference type="Proteomes" id="UP000035068">
    <property type="component" value="Unassembled WGS sequence"/>
</dbReference>
<accession>A0A0C2HJR9</accession>
<name>A0A0C2HJR9_9BACT</name>
<keyword evidence="1" id="KW-0732">Signal</keyword>
<dbReference type="PROSITE" id="PS51257">
    <property type="entry name" value="PROKAR_LIPOPROTEIN"/>
    <property type="match status" value="1"/>
</dbReference>
<protein>
    <recommendedName>
        <fullName evidence="4">Lipoprotein</fullName>
    </recommendedName>
</protein>
<keyword evidence="3" id="KW-1185">Reference proteome</keyword>
<organism evidence="2 3">
    <name type="scientific">Geoalkalibacter ferrihydriticus DSM 17813</name>
    <dbReference type="NCBI Taxonomy" id="1121915"/>
    <lineage>
        <taxon>Bacteria</taxon>
        <taxon>Pseudomonadati</taxon>
        <taxon>Thermodesulfobacteriota</taxon>
        <taxon>Desulfuromonadia</taxon>
        <taxon>Desulfuromonadales</taxon>
        <taxon>Geoalkalibacteraceae</taxon>
        <taxon>Geoalkalibacter</taxon>
    </lineage>
</organism>
<reference evidence="2 3" key="1">
    <citation type="submission" date="2014-12" db="EMBL/GenBank/DDBJ databases">
        <title>Genomes of Geoalkalibacter ferrihydriticus and Geoalkalibacter subterraneus, two haloalkaliphilic metal-reducing members of the Geobacteraceae.</title>
        <authorList>
            <person name="Badalamenti J.P."/>
            <person name="Torres C.I."/>
            <person name="Krajmalnik-Brown R."/>
            <person name="Bond D.R."/>
        </authorList>
    </citation>
    <scope>NUCLEOTIDE SEQUENCE [LARGE SCALE GENOMIC DNA]</scope>
    <source>
        <strain evidence="2 3">DSM 17813</strain>
    </source>
</reference>
<dbReference type="AlphaFoldDB" id="A0A0C2HJR9"/>
<evidence type="ECO:0000256" key="1">
    <source>
        <dbReference type="SAM" id="SignalP"/>
    </source>
</evidence>
<sequence>MLRLILLCLLSLSLTACGTMNNALANKTKSHEYYRIFDIKTTASKNEIATAASNGLGKNVGNANEARPIPTSNALPATPGRFQVTEPFKGTALAAFASQGGSLGLKMATCDGASWTANATKNVDGSFNLNLTACLFPYAEGYHLDLYGHFIKQEGGIMQLSRSMANAMVGTPEEWVEKTFLDVIREINNKTNSTVTFLEGYPEIQGTPWLDSGEKFTQK</sequence>
<proteinExistence type="predicted"/>
<gene>
    <name evidence="2" type="ORF">GFER_00700</name>
</gene>
<comment type="caution">
    <text evidence="2">The sequence shown here is derived from an EMBL/GenBank/DDBJ whole genome shotgun (WGS) entry which is preliminary data.</text>
</comment>
<feature type="chain" id="PRO_5002166409" description="Lipoprotein" evidence="1">
    <location>
        <begin position="26"/>
        <end position="219"/>
    </location>
</feature>